<comment type="similarity">
    <text evidence="1">Belongs to the DNA mismatch repair MutL/HexB family.</text>
</comment>
<protein>
    <submittedName>
        <fullName evidence="4">Uncharacterized protein</fullName>
    </submittedName>
</protein>
<dbReference type="GO" id="GO:0005524">
    <property type="term" value="F:ATP binding"/>
    <property type="evidence" value="ECO:0007669"/>
    <property type="project" value="InterPro"/>
</dbReference>
<dbReference type="InterPro" id="IPR038973">
    <property type="entry name" value="MutL/Mlh/Pms-like"/>
</dbReference>
<dbReference type="GO" id="GO:0007131">
    <property type="term" value="P:reciprocal meiotic recombination"/>
    <property type="evidence" value="ECO:0007669"/>
    <property type="project" value="EnsemblFungi"/>
</dbReference>
<dbReference type="Pfam" id="PF13589">
    <property type="entry name" value="HATPase_c_3"/>
    <property type="match status" value="1"/>
</dbReference>
<dbReference type="SUPFAM" id="SSF55874">
    <property type="entry name" value="ATPase domain of HSP90 chaperone/DNA topoisomerase II/histidine kinase"/>
    <property type="match status" value="1"/>
</dbReference>
<dbReference type="OrthoDB" id="10263226at2759"/>
<reference evidence="4 5" key="1">
    <citation type="submission" date="2016-08" db="EMBL/GenBank/DDBJ databases">
        <title>Draft genome sequence of allopolyploid Zygosaccharomyces rouxii.</title>
        <authorList>
            <person name="Watanabe J."/>
            <person name="Uehara K."/>
            <person name="Mogi Y."/>
            <person name="Tsukioka Y."/>
        </authorList>
    </citation>
    <scope>NUCLEOTIDE SEQUENCE [LARGE SCALE GENOMIC DNA]</scope>
    <source>
        <strain evidence="4 5">NBRC 110957</strain>
    </source>
</reference>
<gene>
    <name evidence="4" type="ORF">ZYGR_0A03880</name>
</gene>
<comment type="caution">
    <text evidence="4">The sequence shown here is derived from an EMBL/GenBank/DDBJ whole genome shotgun (WGS) entry which is preliminary data.</text>
</comment>
<dbReference type="GO" id="GO:0000405">
    <property type="term" value="F:bubble DNA binding"/>
    <property type="evidence" value="ECO:0007669"/>
    <property type="project" value="EnsemblFungi"/>
</dbReference>
<evidence type="ECO:0000256" key="3">
    <source>
        <dbReference type="SAM" id="MobiDB-lite"/>
    </source>
</evidence>
<proteinExistence type="inferred from homology"/>
<dbReference type="GO" id="GO:0032390">
    <property type="term" value="C:MutLbeta complex"/>
    <property type="evidence" value="ECO:0007669"/>
    <property type="project" value="EnsemblFungi"/>
</dbReference>
<dbReference type="Proteomes" id="UP000187013">
    <property type="component" value="Unassembled WGS sequence"/>
</dbReference>
<organism evidence="4 5">
    <name type="scientific">Zygosaccharomyces rouxii</name>
    <dbReference type="NCBI Taxonomy" id="4956"/>
    <lineage>
        <taxon>Eukaryota</taxon>
        <taxon>Fungi</taxon>
        <taxon>Dikarya</taxon>
        <taxon>Ascomycota</taxon>
        <taxon>Saccharomycotina</taxon>
        <taxon>Saccharomycetes</taxon>
        <taxon>Saccharomycetales</taxon>
        <taxon>Saccharomycetaceae</taxon>
        <taxon>Zygosaccharomyces</taxon>
    </lineage>
</organism>
<dbReference type="EMBL" id="BDGX01000001">
    <property type="protein sequence ID" value="GAV46792.1"/>
    <property type="molecule type" value="Genomic_DNA"/>
</dbReference>
<dbReference type="PANTHER" id="PTHR10073">
    <property type="entry name" value="DNA MISMATCH REPAIR PROTEIN MLH, PMS, MUTL"/>
    <property type="match status" value="1"/>
</dbReference>
<evidence type="ECO:0000256" key="1">
    <source>
        <dbReference type="ARBA" id="ARBA00006082"/>
    </source>
</evidence>
<evidence type="ECO:0000313" key="5">
    <source>
        <dbReference type="Proteomes" id="UP000187013"/>
    </source>
</evidence>
<feature type="region of interest" description="Disordered" evidence="3">
    <location>
        <begin position="474"/>
        <end position="503"/>
    </location>
</feature>
<dbReference type="InterPro" id="IPR036890">
    <property type="entry name" value="HATPase_C_sf"/>
</dbReference>
<feature type="compositionally biased region" description="Basic and acidic residues" evidence="3">
    <location>
        <begin position="494"/>
        <end position="503"/>
    </location>
</feature>
<evidence type="ECO:0000313" key="4">
    <source>
        <dbReference type="EMBL" id="GAV46792.1"/>
    </source>
</evidence>
<keyword evidence="2" id="KW-0227">DNA damage</keyword>
<dbReference type="SUPFAM" id="SSF54211">
    <property type="entry name" value="Ribosomal protein S5 domain 2-like"/>
    <property type="match status" value="1"/>
</dbReference>
<dbReference type="InterPro" id="IPR014721">
    <property type="entry name" value="Ribsml_uS5_D2-typ_fold_subgr"/>
</dbReference>
<name>A0A1Q2ZTG0_ZYGRO</name>
<dbReference type="GO" id="GO:0000404">
    <property type="term" value="F:heteroduplex DNA loop binding"/>
    <property type="evidence" value="ECO:0007669"/>
    <property type="project" value="EnsemblFungi"/>
</dbReference>
<dbReference type="OMA" id="ISNPFMI"/>
<dbReference type="eggNOG" id="KOG1978">
    <property type="taxonomic scope" value="Eukaryota"/>
</dbReference>
<dbReference type="GO" id="GO:0140664">
    <property type="term" value="F:ATP-dependent DNA damage sensor activity"/>
    <property type="evidence" value="ECO:0007669"/>
    <property type="project" value="InterPro"/>
</dbReference>
<dbReference type="AlphaFoldDB" id="A0A1Q2ZTG0"/>
<evidence type="ECO:0000256" key="2">
    <source>
        <dbReference type="ARBA" id="ARBA00022763"/>
    </source>
</evidence>
<dbReference type="GO" id="GO:0006298">
    <property type="term" value="P:mismatch repair"/>
    <property type="evidence" value="ECO:0007669"/>
    <property type="project" value="EnsemblFungi"/>
</dbReference>
<dbReference type="InterPro" id="IPR002099">
    <property type="entry name" value="MutL/Mlh/PMS"/>
</dbReference>
<accession>A0A1Q2ZTG0</accession>
<dbReference type="GO" id="GO:0032389">
    <property type="term" value="C:MutLalpha complex"/>
    <property type="evidence" value="ECO:0007669"/>
    <property type="project" value="TreeGrafter"/>
</dbReference>
<dbReference type="PANTHER" id="PTHR10073:SF44">
    <property type="entry name" value="DNA MISMATCH REPAIR PROTEIN MLH2"/>
    <property type="match status" value="1"/>
</dbReference>
<dbReference type="InterPro" id="IPR020568">
    <property type="entry name" value="Ribosomal_Su5_D2-typ_SF"/>
</dbReference>
<feature type="compositionally biased region" description="Polar residues" evidence="3">
    <location>
        <begin position="479"/>
        <end position="493"/>
    </location>
</feature>
<dbReference type="Gene3D" id="3.30.565.10">
    <property type="entry name" value="Histidine kinase-like ATPase, C-terminal domain"/>
    <property type="match status" value="1"/>
</dbReference>
<sequence>MAIKPINFDASGKIGSSPLILSPISAVKELIDNAIDSGAKNIYIDIDEQTSGSEYIRVRDDGSGIDGAGRQLMCLNHTTSKISNPQEIAQVSTLGFRGQALFSLASLCKAEGSMEVITKCRKDAVGEKWFVNGDGSIKNSKITRIPYLQGTTLVLRRLFRGLRARHLKTSAKPFKQIGNCKTLIDHYSLDYRSIRFHFYLISLDKNGLVVKRELQQSHDTKFTKIKILSSIARLRNTHGHTFFEELGILIDRSTKIDVILPRMLPHGGEEDLDNIKKPKKFLSFNGRPLSLELSFGKSINELIDSLYHQLQLFDPMVWYLNLRSVMNIGDVNVEPEKNDVLIKDVDRLLNNMRRALLGHIMQELKLNVHKESVLTAEEQTKANSHSQIRRPLTAGSMVSNEGEWTHTLLDDDDINDPNSQDIQSSMDDLPSSLTYNYKETSFENEDLEISKELSISNPFMTAKLRRAFKYGSHNRHTNQTHSLPTKRWTSSPTKSKENFMDGHRPMNKVRKLDKTEKEQCEEFDLGHSLEDTTLVSAEEDQKDEEAILKRSIYNFSELTNNETTTEIFEIPHYSSCTYDQEMNWLSRRGNPSEWLTTYIRSRSHGGVYTTEARANH</sequence>
<dbReference type="Gene3D" id="3.30.230.10">
    <property type="match status" value="1"/>
</dbReference>
<dbReference type="NCBIfam" id="TIGR00585">
    <property type="entry name" value="mutl"/>
    <property type="match status" value="1"/>
</dbReference>
<dbReference type="GO" id="GO:0016887">
    <property type="term" value="F:ATP hydrolysis activity"/>
    <property type="evidence" value="ECO:0007669"/>
    <property type="project" value="InterPro"/>
</dbReference>